<reference evidence="6 7" key="1">
    <citation type="submission" date="2023-11" db="EMBL/GenBank/DDBJ databases">
        <title>MicrobeMod: A computational toolkit for identifying prokaryotic methylation and restriction-modification with nanopore sequencing.</title>
        <authorList>
            <person name="Crits-Christoph A."/>
            <person name="Kang S.C."/>
            <person name="Lee H."/>
            <person name="Ostrov N."/>
        </authorList>
    </citation>
    <scope>NUCLEOTIDE SEQUENCE [LARGE SCALE GENOMIC DNA]</scope>
    <source>
        <strain evidence="6 7">ATCC 23090</strain>
    </source>
</reference>
<evidence type="ECO:0000256" key="4">
    <source>
        <dbReference type="ARBA" id="ARBA00023163"/>
    </source>
</evidence>
<feature type="domain" description="RNA polymerase sigma factor 70 region 4 type 2" evidence="5">
    <location>
        <begin position="146"/>
        <end position="198"/>
    </location>
</feature>
<dbReference type="Pfam" id="PF08281">
    <property type="entry name" value="Sigma70_r4_2"/>
    <property type="match status" value="1"/>
</dbReference>
<comment type="similarity">
    <text evidence="1">Belongs to the sigma-70 factor family. ECF subfamily.</text>
</comment>
<evidence type="ECO:0000259" key="5">
    <source>
        <dbReference type="Pfam" id="PF08281"/>
    </source>
</evidence>
<dbReference type="InterPro" id="IPR014284">
    <property type="entry name" value="RNA_pol_sigma-70_dom"/>
</dbReference>
<evidence type="ECO:0000256" key="1">
    <source>
        <dbReference type="ARBA" id="ARBA00010641"/>
    </source>
</evidence>
<dbReference type="InterPro" id="IPR039425">
    <property type="entry name" value="RNA_pol_sigma-70-like"/>
</dbReference>
<dbReference type="CDD" id="cd06171">
    <property type="entry name" value="Sigma70_r4"/>
    <property type="match status" value="1"/>
</dbReference>
<dbReference type="RefSeq" id="WP_083571351.1">
    <property type="nucleotide sequence ID" value="NZ_CP139972.1"/>
</dbReference>
<dbReference type="PANTHER" id="PTHR43133">
    <property type="entry name" value="RNA POLYMERASE ECF-TYPE SIGMA FACTO"/>
    <property type="match status" value="1"/>
</dbReference>
<dbReference type="SUPFAM" id="SSF88946">
    <property type="entry name" value="Sigma2 domain of RNA polymerase sigma factors"/>
    <property type="match status" value="1"/>
</dbReference>
<keyword evidence="3" id="KW-0731">Sigma factor</keyword>
<proteinExistence type="inferred from homology"/>
<dbReference type="InterPro" id="IPR013324">
    <property type="entry name" value="RNA_pol_sigma_r3/r4-like"/>
</dbReference>
<evidence type="ECO:0000256" key="3">
    <source>
        <dbReference type="ARBA" id="ARBA00023082"/>
    </source>
</evidence>
<gene>
    <name evidence="6" type="ORF">SR876_07930</name>
</gene>
<evidence type="ECO:0000313" key="6">
    <source>
        <dbReference type="EMBL" id="WQG91425.1"/>
    </source>
</evidence>
<keyword evidence="4" id="KW-0804">Transcription</keyword>
<dbReference type="InterPro" id="IPR013325">
    <property type="entry name" value="RNA_pol_sigma_r2"/>
</dbReference>
<dbReference type="NCBIfam" id="TIGR02937">
    <property type="entry name" value="sigma70-ECF"/>
    <property type="match status" value="1"/>
</dbReference>
<accession>A0ABZ0XLQ3</accession>
<organism evidence="6 7">
    <name type="scientific">Chitinophaga sancti</name>
    <dbReference type="NCBI Taxonomy" id="1004"/>
    <lineage>
        <taxon>Bacteria</taxon>
        <taxon>Pseudomonadati</taxon>
        <taxon>Bacteroidota</taxon>
        <taxon>Chitinophagia</taxon>
        <taxon>Chitinophagales</taxon>
        <taxon>Chitinophagaceae</taxon>
        <taxon>Chitinophaga</taxon>
    </lineage>
</organism>
<dbReference type="InterPro" id="IPR013249">
    <property type="entry name" value="RNA_pol_sigma70_r4_t2"/>
</dbReference>
<dbReference type="Gene3D" id="1.10.10.10">
    <property type="entry name" value="Winged helix-like DNA-binding domain superfamily/Winged helix DNA-binding domain"/>
    <property type="match status" value="1"/>
</dbReference>
<protein>
    <submittedName>
        <fullName evidence="6">Sigma-70 family RNA polymerase sigma factor</fullName>
    </submittedName>
</protein>
<dbReference type="Gene3D" id="1.10.1740.10">
    <property type="match status" value="1"/>
</dbReference>
<evidence type="ECO:0000313" key="7">
    <source>
        <dbReference type="Proteomes" id="UP001326715"/>
    </source>
</evidence>
<keyword evidence="2" id="KW-0805">Transcription regulation</keyword>
<dbReference type="PANTHER" id="PTHR43133:SF46">
    <property type="entry name" value="RNA POLYMERASE SIGMA-70 FACTOR ECF SUBFAMILY"/>
    <property type="match status" value="1"/>
</dbReference>
<keyword evidence="7" id="KW-1185">Reference proteome</keyword>
<sequence length="203" mass="23762">MHKRTFFEGCSFAALICQYMGARGTEEIRALWTAFVNNRSEQDFYALYRQFFPYLLSIGLKISADRDLVKDVLNQQFLQLWQQRESLQDVEFPLTYVTTAFRRKLIKEGGSLSTVQELTDEHLQLFTEPSPEQASLQREEGVLLQQRITNAIQRLTERKQLLIRLKYFEGLSYAEIAAKTGLSERTIYNKVHEAIKELRKELN</sequence>
<name>A0ABZ0XLQ3_9BACT</name>
<dbReference type="Proteomes" id="UP001326715">
    <property type="component" value="Chromosome"/>
</dbReference>
<dbReference type="SUPFAM" id="SSF88659">
    <property type="entry name" value="Sigma3 and sigma4 domains of RNA polymerase sigma factors"/>
    <property type="match status" value="1"/>
</dbReference>
<evidence type="ECO:0000256" key="2">
    <source>
        <dbReference type="ARBA" id="ARBA00023015"/>
    </source>
</evidence>
<dbReference type="InterPro" id="IPR036388">
    <property type="entry name" value="WH-like_DNA-bd_sf"/>
</dbReference>
<dbReference type="EMBL" id="CP140154">
    <property type="protein sequence ID" value="WQG91425.1"/>
    <property type="molecule type" value="Genomic_DNA"/>
</dbReference>